<protein>
    <submittedName>
        <fullName evidence="2">Uncharacterized protein</fullName>
    </submittedName>
</protein>
<organism evidence="2 3">
    <name type="scientific">Brucella tritici</name>
    <dbReference type="NCBI Taxonomy" id="94626"/>
    <lineage>
        <taxon>Bacteria</taxon>
        <taxon>Pseudomonadati</taxon>
        <taxon>Pseudomonadota</taxon>
        <taxon>Alphaproteobacteria</taxon>
        <taxon>Hyphomicrobiales</taxon>
        <taxon>Brucellaceae</taxon>
        <taxon>Brucella/Ochrobactrum group</taxon>
        <taxon>Brucella</taxon>
    </lineage>
</organism>
<dbReference type="AlphaFoldDB" id="A0A6L3Y4P0"/>
<proteinExistence type="predicted"/>
<dbReference type="RefSeq" id="WP_151654418.1">
    <property type="nucleotide sequence ID" value="NZ_WBVX01000061.1"/>
</dbReference>
<keyword evidence="1" id="KW-0732">Signal</keyword>
<accession>A0A6L3Y4P0</accession>
<dbReference type="Proteomes" id="UP000481643">
    <property type="component" value="Unassembled WGS sequence"/>
</dbReference>
<evidence type="ECO:0000313" key="2">
    <source>
        <dbReference type="EMBL" id="KAB2674858.1"/>
    </source>
</evidence>
<evidence type="ECO:0000256" key="1">
    <source>
        <dbReference type="SAM" id="SignalP"/>
    </source>
</evidence>
<evidence type="ECO:0000313" key="3">
    <source>
        <dbReference type="Proteomes" id="UP000481643"/>
    </source>
</evidence>
<name>A0A6L3Y4P0_9HYPH</name>
<dbReference type="EMBL" id="WBVX01000061">
    <property type="protein sequence ID" value="KAB2674858.1"/>
    <property type="molecule type" value="Genomic_DNA"/>
</dbReference>
<reference evidence="2 3" key="1">
    <citation type="submission" date="2019-09" db="EMBL/GenBank/DDBJ databases">
        <title>Taxonomic organization of the family Brucellaceae based on a phylogenomic approach.</title>
        <authorList>
            <person name="Leclercq S."/>
            <person name="Cloeckaert A."/>
            <person name="Zygmunt M.S."/>
        </authorList>
    </citation>
    <scope>NUCLEOTIDE SEQUENCE [LARGE SCALE GENOMIC DNA]</scope>
    <source>
        <strain evidence="2 3">WS1830</strain>
    </source>
</reference>
<sequence length="123" mass="12849">MLRIAAVALTTLFATQTVATGQNKLMSPDAMAAMAKVKIINQEITSNAFGPAVLVTVANESSFSFRLLQLSCALMQGDKPVGVADPQIYGFLPGSTAVAEGNYEITETNKGADKLICRPAIAG</sequence>
<comment type="caution">
    <text evidence="2">The sequence shown here is derived from an EMBL/GenBank/DDBJ whole genome shotgun (WGS) entry which is preliminary data.</text>
</comment>
<feature type="chain" id="PRO_5026908437" evidence="1">
    <location>
        <begin position="20"/>
        <end position="123"/>
    </location>
</feature>
<gene>
    <name evidence="2" type="ORF">F9L08_28145</name>
</gene>
<feature type="signal peptide" evidence="1">
    <location>
        <begin position="1"/>
        <end position="19"/>
    </location>
</feature>